<sequence length="274" mass="29198">MSLQGPKRFQKQSAGLVWRRAALMYLPLMALSMVATRFQVVAPLALTSGVQPVTRAFLVGAQNVTHAYTTLVDDRDLSARYSTLRQQNDVLRQRNELLQREVSRLRQVTQITATQAPSVVGIAQVTAVDPSPLLSRLTINKGSAQGLRLRMPVTVPAGLIGQVVEVTSGNAVVLALVDPESRVGVTLARNKGGRGLAFGAPPDRMKAQFSLGVDVKVGDEIVTSSLGGVFPVGIKVGTVERVLPLGPNDVNRQVIVKPAVDVNVVEDVTVLGGL</sequence>
<keyword evidence="9" id="KW-1185">Reference proteome</keyword>
<evidence type="ECO:0000256" key="3">
    <source>
        <dbReference type="ARBA" id="ARBA00022960"/>
    </source>
</evidence>
<keyword evidence="3 5" id="KW-0133">Cell shape</keyword>
<protein>
    <recommendedName>
        <fullName evidence="2 5">Cell shape-determining protein MreC</fullName>
    </recommendedName>
    <alternativeName>
        <fullName evidence="4 5">Cell shape protein MreC</fullName>
    </alternativeName>
</protein>
<evidence type="ECO:0000259" key="7">
    <source>
        <dbReference type="Pfam" id="PF04085"/>
    </source>
</evidence>
<dbReference type="Gene3D" id="2.40.10.340">
    <property type="entry name" value="Rod shape-determining protein MreC, domain 1"/>
    <property type="match status" value="1"/>
</dbReference>
<evidence type="ECO:0000256" key="5">
    <source>
        <dbReference type="PIRNR" id="PIRNR038471"/>
    </source>
</evidence>
<evidence type="ECO:0000313" key="9">
    <source>
        <dbReference type="Proteomes" id="UP000635726"/>
    </source>
</evidence>
<reference evidence="8" key="1">
    <citation type="journal article" date="2014" name="Int. J. Syst. Evol. Microbiol.">
        <title>Complete genome sequence of Corynebacterium casei LMG S-19264T (=DSM 44701T), isolated from a smear-ripened cheese.</title>
        <authorList>
            <consortium name="US DOE Joint Genome Institute (JGI-PGF)"/>
            <person name="Walter F."/>
            <person name="Albersmeier A."/>
            <person name="Kalinowski J."/>
            <person name="Ruckert C."/>
        </authorList>
    </citation>
    <scope>NUCLEOTIDE SEQUENCE</scope>
    <source>
        <strain evidence="8">JCM 14371</strain>
    </source>
</reference>
<dbReference type="PANTHER" id="PTHR34138">
    <property type="entry name" value="CELL SHAPE-DETERMINING PROTEIN MREC"/>
    <property type="match status" value="1"/>
</dbReference>
<dbReference type="GO" id="GO:0008360">
    <property type="term" value="P:regulation of cell shape"/>
    <property type="evidence" value="ECO:0007669"/>
    <property type="project" value="UniProtKB-KW"/>
</dbReference>
<comment type="function">
    <text evidence="5">Involved in formation and maintenance of cell shape.</text>
</comment>
<dbReference type="InterPro" id="IPR042177">
    <property type="entry name" value="Cell/Rod_1"/>
</dbReference>
<dbReference type="Proteomes" id="UP000635726">
    <property type="component" value="Unassembled WGS sequence"/>
</dbReference>
<gene>
    <name evidence="8" type="ORF">GCM10008939_04650</name>
</gene>
<evidence type="ECO:0000256" key="2">
    <source>
        <dbReference type="ARBA" id="ARBA00013855"/>
    </source>
</evidence>
<comment type="similarity">
    <text evidence="1 5">Belongs to the MreC family.</text>
</comment>
<evidence type="ECO:0000313" key="8">
    <source>
        <dbReference type="EMBL" id="GGJ63863.1"/>
    </source>
</evidence>
<proteinExistence type="inferred from homology"/>
<dbReference type="AlphaFoldDB" id="A0A917UKH6"/>
<dbReference type="PANTHER" id="PTHR34138:SF1">
    <property type="entry name" value="CELL SHAPE-DETERMINING PROTEIN MREC"/>
    <property type="match status" value="1"/>
</dbReference>
<evidence type="ECO:0000256" key="6">
    <source>
        <dbReference type="SAM" id="Coils"/>
    </source>
</evidence>
<evidence type="ECO:0000256" key="1">
    <source>
        <dbReference type="ARBA" id="ARBA00009369"/>
    </source>
</evidence>
<organism evidence="8 9">
    <name type="scientific">Deinococcus aquiradiocola</name>
    <dbReference type="NCBI Taxonomy" id="393059"/>
    <lineage>
        <taxon>Bacteria</taxon>
        <taxon>Thermotogati</taxon>
        <taxon>Deinococcota</taxon>
        <taxon>Deinococci</taxon>
        <taxon>Deinococcales</taxon>
        <taxon>Deinococcaceae</taxon>
        <taxon>Deinococcus</taxon>
    </lineage>
</organism>
<dbReference type="RefSeq" id="WP_229670693.1">
    <property type="nucleotide sequence ID" value="NZ_BMOE01000001.1"/>
</dbReference>
<dbReference type="PIRSF" id="PIRSF038471">
    <property type="entry name" value="MreC"/>
    <property type="match status" value="1"/>
</dbReference>
<dbReference type="Pfam" id="PF04085">
    <property type="entry name" value="MreC"/>
    <property type="match status" value="1"/>
</dbReference>
<feature type="coiled-coil region" evidence="6">
    <location>
        <begin position="81"/>
        <end position="108"/>
    </location>
</feature>
<comment type="caution">
    <text evidence="8">The sequence shown here is derived from an EMBL/GenBank/DDBJ whole genome shotgun (WGS) entry which is preliminary data.</text>
</comment>
<dbReference type="Gene3D" id="2.40.10.350">
    <property type="entry name" value="Rod shape-determining protein MreC, domain 2"/>
    <property type="match status" value="1"/>
</dbReference>
<dbReference type="EMBL" id="BMOE01000001">
    <property type="protein sequence ID" value="GGJ63863.1"/>
    <property type="molecule type" value="Genomic_DNA"/>
</dbReference>
<dbReference type="InterPro" id="IPR007221">
    <property type="entry name" value="MreC"/>
</dbReference>
<feature type="domain" description="Rod shape-determining protein MreC beta-barrel core" evidence="7">
    <location>
        <begin position="125"/>
        <end position="271"/>
    </location>
</feature>
<dbReference type="GO" id="GO:0005886">
    <property type="term" value="C:plasma membrane"/>
    <property type="evidence" value="ECO:0007669"/>
    <property type="project" value="TreeGrafter"/>
</dbReference>
<name>A0A917UKH6_9DEIO</name>
<dbReference type="InterPro" id="IPR055342">
    <property type="entry name" value="MreC_beta-barrel_core"/>
</dbReference>
<keyword evidence="6" id="KW-0175">Coiled coil</keyword>
<dbReference type="NCBIfam" id="TIGR00219">
    <property type="entry name" value="mreC"/>
    <property type="match status" value="1"/>
</dbReference>
<dbReference type="InterPro" id="IPR042175">
    <property type="entry name" value="Cell/Rod_MreC_2"/>
</dbReference>
<reference evidence="8" key="2">
    <citation type="submission" date="2020-09" db="EMBL/GenBank/DDBJ databases">
        <authorList>
            <person name="Sun Q."/>
            <person name="Ohkuma M."/>
        </authorList>
    </citation>
    <scope>NUCLEOTIDE SEQUENCE</scope>
    <source>
        <strain evidence="8">JCM 14371</strain>
    </source>
</reference>
<evidence type="ECO:0000256" key="4">
    <source>
        <dbReference type="ARBA" id="ARBA00032089"/>
    </source>
</evidence>
<accession>A0A917UKH6</accession>